<evidence type="ECO:0000256" key="7">
    <source>
        <dbReference type="SAM" id="MobiDB-lite"/>
    </source>
</evidence>
<keyword evidence="4" id="KW-1015">Disulfide bond</keyword>
<dbReference type="Proteomes" id="UP000515135">
    <property type="component" value="Unplaced"/>
</dbReference>
<dbReference type="InterPro" id="IPR050778">
    <property type="entry name" value="Cueball_EGF_LRP_Nidogen"/>
</dbReference>
<feature type="repeat" description="LDL-receptor class B" evidence="6">
    <location>
        <begin position="361"/>
        <end position="402"/>
    </location>
</feature>
<dbReference type="InterPro" id="IPR003410">
    <property type="entry name" value="HYR_dom"/>
</dbReference>
<reference evidence="10" key="1">
    <citation type="submission" date="2025-08" db="UniProtKB">
        <authorList>
            <consortium name="RefSeq"/>
        </authorList>
    </citation>
    <scope>IDENTIFICATION</scope>
    <source>
        <tissue evidence="10">Gonad</tissue>
    </source>
</reference>
<evidence type="ECO:0000259" key="8">
    <source>
        <dbReference type="PROSITE" id="PS50825"/>
    </source>
</evidence>
<keyword evidence="5" id="KW-0325">Glycoprotein</keyword>
<dbReference type="PROSITE" id="PS51120">
    <property type="entry name" value="LDLRB"/>
    <property type="match status" value="4"/>
</dbReference>
<dbReference type="PANTHER" id="PTHR46513:SF13">
    <property type="entry name" value="EGF-LIKE DOMAIN-CONTAINING PROTEIN"/>
    <property type="match status" value="1"/>
</dbReference>
<dbReference type="Pfam" id="PF00058">
    <property type="entry name" value="Ldl_recept_b"/>
    <property type="match status" value="2"/>
</dbReference>
<organism evidence="9 10">
    <name type="scientific">Branchiostoma belcheri</name>
    <name type="common">Amphioxus</name>
    <dbReference type="NCBI Taxonomy" id="7741"/>
    <lineage>
        <taxon>Eukaryota</taxon>
        <taxon>Metazoa</taxon>
        <taxon>Chordata</taxon>
        <taxon>Cephalochordata</taxon>
        <taxon>Leptocardii</taxon>
        <taxon>Amphioxiformes</taxon>
        <taxon>Branchiostomatidae</taxon>
        <taxon>Branchiostoma</taxon>
    </lineage>
</organism>
<dbReference type="PROSITE" id="PS50825">
    <property type="entry name" value="HYR"/>
    <property type="match status" value="1"/>
</dbReference>
<gene>
    <name evidence="10" type="primary">LOC109480901</name>
</gene>
<feature type="repeat" description="LDL-receptor class B" evidence="6">
    <location>
        <begin position="89"/>
        <end position="132"/>
    </location>
</feature>
<dbReference type="GO" id="GO:0005886">
    <property type="term" value="C:plasma membrane"/>
    <property type="evidence" value="ECO:0007669"/>
    <property type="project" value="TreeGrafter"/>
</dbReference>
<dbReference type="SMART" id="SM00135">
    <property type="entry name" value="LY"/>
    <property type="match status" value="6"/>
</dbReference>
<dbReference type="InterPro" id="IPR000742">
    <property type="entry name" value="EGF"/>
</dbReference>
<dbReference type="RefSeq" id="XP_019638816.1">
    <property type="nucleotide sequence ID" value="XM_019783257.1"/>
</dbReference>
<dbReference type="GO" id="GO:0017147">
    <property type="term" value="F:Wnt-protein binding"/>
    <property type="evidence" value="ECO:0007669"/>
    <property type="project" value="TreeGrafter"/>
</dbReference>
<dbReference type="InterPro" id="IPR000033">
    <property type="entry name" value="LDLR_classB_rpt"/>
</dbReference>
<dbReference type="GeneID" id="109480901"/>
<evidence type="ECO:0000256" key="1">
    <source>
        <dbReference type="ARBA" id="ARBA00022536"/>
    </source>
</evidence>
<accession>A0A6P5AAK9</accession>
<evidence type="ECO:0000256" key="4">
    <source>
        <dbReference type="ARBA" id="ARBA00023157"/>
    </source>
</evidence>
<dbReference type="FunFam" id="2.120.10.30:FF:000241">
    <property type="entry name" value="Low-density lipoprotein receptor-related protein 6"/>
    <property type="match status" value="2"/>
</dbReference>
<feature type="repeat" description="LDL-receptor class B" evidence="6">
    <location>
        <begin position="46"/>
        <end position="88"/>
    </location>
</feature>
<evidence type="ECO:0000256" key="2">
    <source>
        <dbReference type="ARBA" id="ARBA00022729"/>
    </source>
</evidence>
<dbReference type="Gene3D" id="2.120.10.30">
    <property type="entry name" value="TolB, C-terminal domain"/>
    <property type="match status" value="2"/>
</dbReference>
<dbReference type="Pfam" id="PF14670">
    <property type="entry name" value="FXa_inhibition"/>
    <property type="match status" value="1"/>
</dbReference>
<evidence type="ECO:0000256" key="5">
    <source>
        <dbReference type="ARBA" id="ARBA00023180"/>
    </source>
</evidence>
<feature type="compositionally biased region" description="Low complexity" evidence="7">
    <location>
        <begin position="591"/>
        <end position="810"/>
    </location>
</feature>
<dbReference type="GO" id="GO:0060070">
    <property type="term" value="P:canonical Wnt signaling pathway"/>
    <property type="evidence" value="ECO:0007669"/>
    <property type="project" value="TreeGrafter"/>
</dbReference>
<keyword evidence="3" id="KW-0677">Repeat</keyword>
<keyword evidence="1" id="KW-0245">EGF-like domain</keyword>
<evidence type="ECO:0000256" key="3">
    <source>
        <dbReference type="ARBA" id="ARBA00022737"/>
    </source>
</evidence>
<protein>
    <submittedName>
        <fullName evidence="10">Low-density lipoprotein receptor-related protein 5-like</fullName>
    </submittedName>
</protein>
<dbReference type="SUPFAM" id="SSF57184">
    <property type="entry name" value="Growth factor receptor domain"/>
    <property type="match status" value="1"/>
</dbReference>
<feature type="repeat" description="LDL-receptor class B" evidence="6">
    <location>
        <begin position="403"/>
        <end position="447"/>
    </location>
</feature>
<dbReference type="SUPFAM" id="SSF63825">
    <property type="entry name" value="YWTD domain"/>
    <property type="match status" value="2"/>
</dbReference>
<dbReference type="AlphaFoldDB" id="A0A6P5AAK9"/>
<feature type="compositionally biased region" description="Polar residues" evidence="7">
    <location>
        <begin position="811"/>
        <end position="826"/>
    </location>
</feature>
<proteinExistence type="predicted"/>
<evidence type="ECO:0000313" key="10">
    <source>
        <dbReference type="RefSeq" id="XP_019638816.1"/>
    </source>
</evidence>
<keyword evidence="2" id="KW-0732">Signal</keyword>
<sequence>MNAVFFELNQMSKTSMVDFLNEASVATILKGTSSSVQGLAVDWLNQNLYYTDAYYNWIGLFNTNSSNHHVVVQTGLDRPQGIAVHPSRGQIFWSDRGREPKIESATLSGQNRTVLVSTNIQAPHGMVIDYVRNRLYWADSGLDIIGYYDLDSGTRGVYRYSPGTHFFDIAFDGAGILATDQSGDDLHVIVDGEDVIEAQLRAQPHGVAFYHDSRQEWQETDCQVNNGGCQHTCVGDAGGHRCLCLLGYSPGDDNHTCTEDGGLPSVALLFSSDAGVYWLRHDLPDVPSDVSVSLGTLVSGLRVVAMDVNYAGKMLFYTQDVADGTQRIYRRSLIHGSIDAPHFIHAGGSNIEGIAVDWVASNLYWTEKSHGNIQVSRLDGGFRKVIVSGLDQPLGVAVHPREGFLFWTESGTNPRVARATLAGTETRTLVSGFSVNQPRGLAIDFLEDRIYWVDGFHGTVQSCDVNGGNVVSHSLTGAFDLSGITIYKDYVLMTDSDNRRLVIGLRQHDGQFGVHRTVSGLGTEPHNIRMYDGNEQLSHPGPCDEDNGGCGDLCLPVPSGRVCACGEGRFLQLDGRNCGLHVPVPVTTTTQAPVVTTTTREPTTTSTQRASTTTSTTPRPSTTTTTTIQPSTTTTTVTTLQPSTTTTTTTQQPFTTTSTTLQLSTTTTTTQQPTTTTTSTTTQQPSTTTSTTLQPSTTTTTTLQPSTTTSTTLQPSTTTTTTLHPSTTTSTTLQPSTTTTTIQQPSTTTTTTLQPSTTSTTLQPSTTTTSTTLQPTTTTTTTQQPSTTTSTTPQPPTTSTTRQPSTSTSTMTLQPSRASTVSPPTFENTCPNGQSLSFDLSADGRVFINLTLTATDGEGTPLQVEGSVSLPGYVDYEPGRQHWSFQAVDRWGRTATCSFDVTILGD</sequence>
<feature type="region of interest" description="Disordered" evidence="7">
    <location>
        <begin position="591"/>
        <end position="826"/>
    </location>
</feature>
<evidence type="ECO:0000313" key="9">
    <source>
        <dbReference type="Proteomes" id="UP000515135"/>
    </source>
</evidence>
<dbReference type="OrthoDB" id="9990982at2759"/>
<dbReference type="GO" id="GO:0042813">
    <property type="term" value="F:Wnt receptor activity"/>
    <property type="evidence" value="ECO:0007669"/>
    <property type="project" value="TreeGrafter"/>
</dbReference>
<dbReference type="CDD" id="cd00053">
    <property type="entry name" value="EGF"/>
    <property type="match status" value="1"/>
</dbReference>
<feature type="domain" description="HYR" evidence="8">
    <location>
        <begin position="819"/>
        <end position="905"/>
    </location>
</feature>
<name>A0A6P5AAK9_BRABE</name>
<dbReference type="InterPro" id="IPR009030">
    <property type="entry name" value="Growth_fac_rcpt_cys_sf"/>
</dbReference>
<dbReference type="SMART" id="SM00181">
    <property type="entry name" value="EGF"/>
    <property type="match status" value="2"/>
</dbReference>
<evidence type="ECO:0000256" key="6">
    <source>
        <dbReference type="PROSITE-ProRule" id="PRU00461"/>
    </source>
</evidence>
<keyword evidence="9" id="KW-1185">Reference proteome</keyword>
<dbReference type="InterPro" id="IPR011042">
    <property type="entry name" value="6-blade_b-propeller_TolB-like"/>
</dbReference>
<dbReference type="KEGG" id="bbel:109480901"/>
<dbReference type="PANTHER" id="PTHR46513">
    <property type="entry name" value="VITELLOGENIN RECEPTOR-LIKE PROTEIN-RELATED-RELATED"/>
    <property type="match status" value="1"/>
</dbReference>